<protein>
    <submittedName>
        <fullName evidence="4">Serine proteinase stubble</fullName>
    </submittedName>
</protein>
<dbReference type="InterPro" id="IPR009003">
    <property type="entry name" value="Peptidase_S1_PA"/>
</dbReference>
<proteinExistence type="inferred from homology"/>
<dbReference type="PANTHER" id="PTHR24252">
    <property type="entry name" value="ACROSIN-RELATED"/>
    <property type="match status" value="1"/>
</dbReference>
<gene>
    <name evidence="4" type="primary">Sb_27</name>
    <name evidence="4" type="ORF">CM83_103327</name>
</gene>
<reference evidence="4" key="2">
    <citation type="submission" date="2014-07" db="EMBL/GenBank/DDBJ databases">
        <authorList>
            <person name="Hull J."/>
        </authorList>
    </citation>
    <scope>NUCLEOTIDE SEQUENCE</scope>
</reference>
<dbReference type="GO" id="GO:0004252">
    <property type="term" value="F:serine-type endopeptidase activity"/>
    <property type="evidence" value="ECO:0007669"/>
    <property type="project" value="InterPro"/>
</dbReference>
<evidence type="ECO:0000313" key="4">
    <source>
        <dbReference type="EMBL" id="JAG25028.1"/>
    </source>
</evidence>
<dbReference type="FunFam" id="2.40.10.10:FF:000002">
    <property type="entry name" value="Transmembrane protease serine"/>
    <property type="match status" value="1"/>
</dbReference>
<feature type="non-terminal residue" evidence="4">
    <location>
        <position position="107"/>
    </location>
</feature>
<sequence>DGKWLAPLCIPKPSYRFTEGEGVVTGWGRLRENGKLPNVLQVVSLPLIPKPTCDAFYKRAGYGHFLNSCQLCSGYERGGKDSCQGDSGGPLACKRSDGRYYLCGVVS</sequence>
<reference evidence="4" key="1">
    <citation type="journal article" date="2014" name="PLoS ONE">
        <title>Transcriptome-Based Identification of ABC Transporters in the Western Tarnished Plant Bug Lygus hesperus.</title>
        <authorList>
            <person name="Hull J.J."/>
            <person name="Chaney K."/>
            <person name="Geib S.M."/>
            <person name="Fabrick J.A."/>
            <person name="Brent C.S."/>
            <person name="Walsh D."/>
            <person name="Lavine L.C."/>
        </authorList>
    </citation>
    <scope>NUCLEOTIDE SEQUENCE</scope>
</reference>
<dbReference type="EMBL" id="GBHO01018576">
    <property type="protein sequence ID" value="JAG25028.1"/>
    <property type="molecule type" value="Transcribed_RNA"/>
</dbReference>
<dbReference type="PROSITE" id="PS50240">
    <property type="entry name" value="TRYPSIN_DOM"/>
    <property type="match status" value="1"/>
</dbReference>
<dbReference type="AlphaFoldDB" id="A0A0A9Y1P2"/>
<dbReference type="PANTHER" id="PTHR24252:SF7">
    <property type="entry name" value="HYALIN"/>
    <property type="match status" value="1"/>
</dbReference>
<evidence type="ECO:0000259" key="3">
    <source>
        <dbReference type="PROSITE" id="PS50240"/>
    </source>
</evidence>
<dbReference type="InterPro" id="IPR033116">
    <property type="entry name" value="TRYPSIN_SER"/>
</dbReference>
<feature type="non-terminal residue" evidence="4">
    <location>
        <position position="1"/>
    </location>
</feature>
<feature type="domain" description="Peptidase S1" evidence="3">
    <location>
        <begin position="1"/>
        <end position="107"/>
    </location>
</feature>
<evidence type="ECO:0000256" key="1">
    <source>
        <dbReference type="ARBA" id="ARBA00023157"/>
    </source>
</evidence>
<organism evidence="4">
    <name type="scientific">Lygus hesperus</name>
    <name type="common">Western plant bug</name>
    <dbReference type="NCBI Taxonomy" id="30085"/>
    <lineage>
        <taxon>Eukaryota</taxon>
        <taxon>Metazoa</taxon>
        <taxon>Ecdysozoa</taxon>
        <taxon>Arthropoda</taxon>
        <taxon>Hexapoda</taxon>
        <taxon>Insecta</taxon>
        <taxon>Pterygota</taxon>
        <taxon>Neoptera</taxon>
        <taxon>Paraneoptera</taxon>
        <taxon>Hemiptera</taxon>
        <taxon>Heteroptera</taxon>
        <taxon>Panheteroptera</taxon>
        <taxon>Cimicomorpha</taxon>
        <taxon>Miridae</taxon>
        <taxon>Mirini</taxon>
        <taxon>Lygus</taxon>
    </lineage>
</organism>
<comment type="similarity">
    <text evidence="2">Belongs to the peptidase S1 family. CLIP subfamily.</text>
</comment>
<dbReference type="PROSITE" id="PS00135">
    <property type="entry name" value="TRYPSIN_SER"/>
    <property type="match status" value="1"/>
</dbReference>
<evidence type="ECO:0000256" key="2">
    <source>
        <dbReference type="ARBA" id="ARBA00024195"/>
    </source>
</evidence>
<accession>A0A0A9Y1P2</accession>
<dbReference type="InterPro" id="IPR043504">
    <property type="entry name" value="Peptidase_S1_PA_chymotrypsin"/>
</dbReference>
<keyword evidence="1" id="KW-1015">Disulfide bond</keyword>
<dbReference type="GO" id="GO:0006508">
    <property type="term" value="P:proteolysis"/>
    <property type="evidence" value="ECO:0007669"/>
    <property type="project" value="InterPro"/>
</dbReference>
<dbReference type="InterPro" id="IPR001254">
    <property type="entry name" value="Trypsin_dom"/>
</dbReference>
<dbReference type="Gene3D" id="2.40.10.10">
    <property type="entry name" value="Trypsin-like serine proteases"/>
    <property type="match status" value="1"/>
</dbReference>
<dbReference type="Pfam" id="PF00089">
    <property type="entry name" value="Trypsin"/>
    <property type="match status" value="1"/>
</dbReference>
<dbReference type="SUPFAM" id="SSF50494">
    <property type="entry name" value="Trypsin-like serine proteases"/>
    <property type="match status" value="1"/>
</dbReference>
<name>A0A0A9Y1P2_LYGHE</name>